<dbReference type="SMART" id="SM00918">
    <property type="entry name" value="Lig_chan-Glu_bd"/>
    <property type="match status" value="1"/>
</dbReference>
<dbReference type="InterPro" id="IPR001320">
    <property type="entry name" value="Iontro_rcpt_C"/>
</dbReference>
<evidence type="ECO:0000256" key="6">
    <source>
        <dbReference type="ARBA" id="ARBA00022989"/>
    </source>
</evidence>
<dbReference type="AlphaFoldDB" id="A0AAN8WHZ3"/>
<evidence type="ECO:0000259" key="14">
    <source>
        <dbReference type="SMART" id="SM00918"/>
    </source>
</evidence>
<keyword evidence="8 13" id="KW-0472">Membrane</keyword>
<comment type="caution">
    <text evidence="15">The sequence shown here is derived from an EMBL/GenBank/DDBJ whole genome shotgun (WGS) entry which is preliminary data.</text>
</comment>
<reference evidence="15 16" key="1">
    <citation type="submission" date="2023-11" db="EMBL/GenBank/DDBJ databases">
        <title>Halocaridina rubra genome assembly.</title>
        <authorList>
            <person name="Smith C."/>
        </authorList>
    </citation>
    <scope>NUCLEOTIDE SEQUENCE [LARGE SCALE GENOMIC DNA]</scope>
    <source>
        <strain evidence="15">EP-1</strain>
        <tissue evidence="15">Whole</tissue>
    </source>
</reference>
<feature type="transmembrane region" description="Helical" evidence="13">
    <location>
        <begin position="134"/>
        <end position="152"/>
    </location>
</feature>
<evidence type="ECO:0000256" key="8">
    <source>
        <dbReference type="ARBA" id="ARBA00023136"/>
    </source>
</evidence>
<evidence type="ECO:0000256" key="13">
    <source>
        <dbReference type="SAM" id="Phobius"/>
    </source>
</evidence>
<comment type="similarity">
    <text evidence="2">Belongs to the glutamate-gated ion channel (TC 1.A.10.1) family.</text>
</comment>
<dbReference type="SUPFAM" id="SSF53850">
    <property type="entry name" value="Periplasmic binding protein-like II"/>
    <property type="match status" value="1"/>
</dbReference>
<evidence type="ECO:0000256" key="1">
    <source>
        <dbReference type="ARBA" id="ARBA00004651"/>
    </source>
</evidence>
<dbReference type="Proteomes" id="UP001381693">
    <property type="component" value="Unassembled WGS sequence"/>
</dbReference>
<name>A0AAN8WHZ3_HALRR</name>
<gene>
    <name evidence="15" type="ORF">SK128_020471</name>
</gene>
<evidence type="ECO:0000313" key="16">
    <source>
        <dbReference type="Proteomes" id="UP001381693"/>
    </source>
</evidence>
<evidence type="ECO:0000256" key="7">
    <source>
        <dbReference type="ARBA" id="ARBA00023065"/>
    </source>
</evidence>
<proteinExistence type="inferred from homology"/>
<dbReference type="Pfam" id="PF00060">
    <property type="entry name" value="Lig_chan"/>
    <property type="match status" value="1"/>
</dbReference>
<evidence type="ECO:0000256" key="10">
    <source>
        <dbReference type="ARBA" id="ARBA00023180"/>
    </source>
</evidence>
<keyword evidence="9" id="KW-0675">Receptor</keyword>
<dbReference type="GO" id="GO:0015276">
    <property type="term" value="F:ligand-gated monoatomic ion channel activity"/>
    <property type="evidence" value="ECO:0007669"/>
    <property type="project" value="InterPro"/>
</dbReference>
<keyword evidence="4" id="KW-1003">Cell membrane</keyword>
<organism evidence="15 16">
    <name type="scientific">Halocaridina rubra</name>
    <name type="common">Hawaiian red shrimp</name>
    <dbReference type="NCBI Taxonomy" id="373956"/>
    <lineage>
        <taxon>Eukaryota</taxon>
        <taxon>Metazoa</taxon>
        <taxon>Ecdysozoa</taxon>
        <taxon>Arthropoda</taxon>
        <taxon>Crustacea</taxon>
        <taxon>Multicrustacea</taxon>
        <taxon>Malacostraca</taxon>
        <taxon>Eumalacostraca</taxon>
        <taxon>Eucarida</taxon>
        <taxon>Decapoda</taxon>
        <taxon>Pleocyemata</taxon>
        <taxon>Caridea</taxon>
        <taxon>Atyoidea</taxon>
        <taxon>Atyidae</taxon>
        <taxon>Halocaridina</taxon>
    </lineage>
</organism>
<evidence type="ECO:0000256" key="4">
    <source>
        <dbReference type="ARBA" id="ARBA00022475"/>
    </source>
</evidence>
<keyword evidence="11" id="KW-1071">Ligand-gated ion channel</keyword>
<sequence>MGGHLIRAMGMPYFPFNDYRKNRDQLPTSVTLLDCIDKRMLEAFSAKLNFTYEFSSPPDNQFGISTASGNWTGLVGAIQRNIADITTMIAPSPGRNQIFDHMRGYAVDPMAIVSPKPQLLSYYLLIFRPFSKEVWLFLVLSIAVCGVVMWCLEKVSSLFKTTPRKDLSTAFLYSWSVILQEPSDKTPPNTSGQMLFGWWLVVCIVITTGYTSSLVAHLTVQSRTKPVDSWDDLPKLTNWKWGLEESLFRAAPLLYFKSSKDPTMMHIYKYLESISVEDGMKRILKGRYSLLLQTSRISMIIASYYTDDFGRTPYYIGKKGQPVTSDFGWGIRKGAPYRNVLQNLMNRFLDNGITNYWYDAVSISRVRQNRREATPEQQIWRQEDIVQQQLNLQEEGPKSLEIKHMMGVFFSLFLGFLMSFLTFLGENLFKNYSR</sequence>
<evidence type="ECO:0000256" key="12">
    <source>
        <dbReference type="ARBA" id="ARBA00023303"/>
    </source>
</evidence>
<dbReference type="Pfam" id="PF10613">
    <property type="entry name" value="Lig_chan-Glu_bd"/>
    <property type="match status" value="1"/>
</dbReference>
<evidence type="ECO:0000256" key="11">
    <source>
        <dbReference type="ARBA" id="ARBA00023286"/>
    </source>
</evidence>
<dbReference type="InterPro" id="IPR019594">
    <property type="entry name" value="Glu/Gly-bd"/>
</dbReference>
<dbReference type="GO" id="GO:0005886">
    <property type="term" value="C:plasma membrane"/>
    <property type="evidence" value="ECO:0007669"/>
    <property type="project" value="UniProtKB-SubCell"/>
</dbReference>
<dbReference type="PANTHER" id="PTHR42643:SF24">
    <property type="entry name" value="IONOTROPIC RECEPTOR 60A"/>
    <property type="match status" value="1"/>
</dbReference>
<dbReference type="PANTHER" id="PTHR42643">
    <property type="entry name" value="IONOTROPIC RECEPTOR 20A-RELATED"/>
    <property type="match status" value="1"/>
</dbReference>
<feature type="transmembrane region" description="Helical" evidence="13">
    <location>
        <begin position="196"/>
        <end position="216"/>
    </location>
</feature>
<dbReference type="Gene3D" id="1.10.287.70">
    <property type="match status" value="1"/>
</dbReference>
<dbReference type="EMBL" id="JAXCGZ010022778">
    <property type="protein sequence ID" value="KAK7024320.1"/>
    <property type="molecule type" value="Genomic_DNA"/>
</dbReference>
<evidence type="ECO:0000256" key="9">
    <source>
        <dbReference type="ARBA" id="ARBA00023170"/>
    </source>
</evidence>
<dbReference type="Gene3D" id="3.40.190.10">
    <property type="entry name" value="Periplasmic binding protein-like II"/>
    <property type="match status" value="1"/>
</dbReference>
<keyword evidence="6 13" id="KW-1133">Transmembrane helix</keyword>
<keyword evidence="12" id="KW-0407">Ion channel</keyword>
<keyword evidence="10" id="KW-0325">Glycoprotein</keyword>
<feature type="transmembrane region" description="Helical" evidence="13">
    <location>
        <begin position="406"/>
        <end position="425"/>
    </location>
</feature>
<evidence type="ECO:0000256" key="5">
    <source>
        <dbReference type="ARBA" id="ARBA00022692"/>
    </source>
</evidence>
<keyword evidence="5 13" id="KW-0812">Transmembrane</keyword>
<feature type="domain" description="Ionotropic glutamate receptor L-glutamate and glycine-binding" evidence="14">
    <location>
        <begin position="15"/>
        <end position="80"/>
    </location>
</feature>
<evidence type="ECO:0000256" key="2">
    <source>
        <dbReference type="ARBA" id="ARBA00008685"/>
    </source>
</evidence>
<evidence type="ECO:0000313" key="15">
    <source>
        <dbReference type="EMBL" id="KAK7024320.1"/>
    </source>
</evidence>
<dbReference type="InterPro" id="IPR052192">
    <property type="entry name" value="Insect_Ionotropic_Sensory_Rcpt"/>
</dbReference>
<protein>
    <recommendedName>
        <fullName evidence="14">Ionotropic glutamate receptor L-glutamate and glycine-binding domain-containing protein</fullName>
    </recommendedName>
</protein>
<keyword evidence="7" id="KW-0406">Ion transport</keyword>
<comment type="subcellular location">
    <subcellularLocation>
        <location evidence="1">Cell membrane</location>
        <topology evidence="1">Multi-pass membrane protein</topology>
    </subcellularLocation>
</comment>
<keyword evidence="16" id="KW-1185">Reference proteome</keyword>
<dbReference type="GO" id="GO:0050906">
    <property type="term" value="P:detection of stimulus involved in sensory perception"/>
    <property type="evidence" value="ECO:0007669"/>
    <property type="project" value="UniProtKB-ARBA"/>
</dbReference>
<evidence type="ECO:0000256" key="3">
    <source>
        <dbReference type="ARBA" id="ARBA00022448"/>
    </source>
</evidence>
<accession>A0AAN8WHZ3</accession>
<keyword evidence="3" id="KW-0813">Transport</keyword>